<proteinExistence type="predicted"/>
<keyword evidence="2" id="KW-1185">Reference proteome</keyword>
<dbReference type="PANTHER" id="PTHR34613">
    <property type="entry name" value="SLL0800 PROTEIN"/>
    <property type="match status" value="1"/>
</dbReference>
<dbReference type="RefSeq" id="WP_106364960.1">
    <property type="nucleotide sequence ID" value="NZ_PVTJ01000006.1"/>
</dbReference>
<evidence type="ECO:0008006" key="3">
    <source>
        <dbReference type="Google" id="ProtNLM"/>
    </source>
</evidence>
<dbReference type="PANTHER" id="PTHR34613:SF1">
    <property type="entry name" value="SLL6017 PROTEIN"/>
    <property type="match status" value="1"/>
</dbReference>
<comment type="caution">
    <text evidence="1">The sequence shown here is derived from an EMBL/GenBank/DDBJ whole genome shotgun (WGS) entry which is preliminary data.</text>
</comment>
<accession>A0A2T0UIS0</accession>
<dbReference type="EMBL" id="PVTJ01000006">
    <property type="protein sequence ID" value="PRY57766.1"/>
    <property type="molecule type" value="Genomic_DNA"/>
</dbReference>
<dbReference type="Proteomes" id="UP000238176">
    <property type="component" value="Unassembled WGS sequence"/>
</dbReference>
<evidence type="ECO:0000313" key="2">
    <source>
        <dbReference type="Proteomes" id="UP000238176"/>
    </source>
</evidence>
<reference evidence="1 2" key="1">
    <citation type="submission" date="2018-03" db="EMBL/GenBank/DDBJ databases">
        <title>Genomic Encyclopedia of Type Strains, Phase III (KMG-III): the genomes of soil and plant-associated and newly described type strains.</title>
        <authorList>
            <person name="Whitman W."/>
        </authorList>
    </citation>
    <scope>NUCLEOTIDE SEQUENCE [LARGE SCALE GENOMIC DNA]</scope>
    <source>
        <strain evidence="1 2">CGMCC 4.7067</strain>
    </source>
</reference>
<dbReference type="OrthoDB" id="3207839at2"/>
<dbReference type="AlphaFoldDB" id="A0A2T0UIS0"/>
<protein>
    <recommendedName>
        <fullName evidence="3">DUF4351 domain-containing protein</fullName>
    </recommendedName>
</protein>
<name>A0A2T0UIS0_9ACTN</name>
<organism evidence="1 2">
    <name type="scientific">Glycomyces artemisiae</name>
    <dbReference type="NCBI Taxonomy" id="1076443"/>
    <lineage>
        <taxon>Bacteria</taxon>
        <taxon>Bacillati</taxon>
        <taxon>Actinomycetota</taxon>
        <taxon>Actinomycetes</taxon>
        <taxon>Glycomycetales</taxon>
        <taxon>Glycomycetaceae</taxon>
        <taxon>Glycomyces</taxon>
    </lineage>
</organism>
<sequence>MVTHSHEVPIRLFQARPELAAELLVKTLGAAIPAYASALSESEALTNNDPLELNCDNAAVFRSEAGVPVFAVIIEVQRHQDNRKQFSWPMYVTILRARLQCPVRLLAVCTDEATADWARRPIEVGPPGFTLLPDVINPEELLEINEDRSAVGAVEILILKAACGGPQAEQVAHRLGRRLNELSESDRQQYAGWAMQLLSTEACNVLEEYMSMTYQEYLESPAGRLELKGEARGEVRGKALGKAEAVLELLELRKVEVPDAARERILSCTDPDQADRWFTSAFSAHDVEAIFD</sequence>
<evidence type="ECO:0000313" key="1">
    <source>
        <dbReference type="EMBL" id="PRY57766.1"/>
    </source>
</evidence>
<gene>
    <name evidence="1" type="ORF">B0I28_106186</name>
</gene>